<evidence type="ECO:0000256" key="1">
    <source>
        <dbReference type="SAM" id="Phobius"/>
    </source>
</evidence>
<dbReference type="HOGENOM" id="CLU_2084825_0_0_1"/>
<keyword evidence="1" id="KW-1133">Transmembrane helix</keyword>
<protein>
    <submittedName>
        <fullName evidence="2">Uncharacterized protein</fullName>
    </submittedName>
</protein>
<feature type="transmembrane region" description="Helical" evidence="1">
    <location>
        <begin position="20"/>
        <end position="39"/>
    </location>
</feature>
<dbReference type="EMBL" id="BN001301">
    <property type="protein sequence ID" value="CBF71860.1"/>
    <property type="molecule type" value="Genomic_DNA"/>
</dbReference>
<proteinExistence type="predicted"/>
<reference evidence="3" key="2">
    <citation type="journal article" date="2009" name="Fungal Genet. Biol.">
        <title>The 2008 update of the Aspergillus nidulans genome annotation: a community effort.</title>
        <authorList>
            <person name="Wortman J.R."/>
            <person name="Gilsenan J.M."/>
            <person name="Joardar V."/>
            <person name="Deegan J."/>
            <person name="Clutterbuck J."/>
            <person name="Andersen M.R."/>
            <person name="Archer D."/>
            <person name="Bencina M."/>
            <person name="Braus G."/>
            <person name="Coutinho P."/>
            <person name="von Dohren H."/>
            <person name="Doonan J."/>
            <person name="Driessen A.J."/>
            <person name="Durek P."/>
            <person name="Espeso E."/>
            <person name="Fekete E."/>
            <person name="Flipphi M."/>
            <person name="Estrada C.G."/>
            <person name="Geysens S."/>
            <person name="Goldman G."/>
            <person name="de Groot P.W."/>
            <person name="Hansen K."/>
            <person name="Harris S.D."/>
            <person name="Heinekamp T."/>
            <person name="Helmstaedt K."/>
            <person name="Henrissat B."/>
            <person name="Hofmann G."/>
            <person name="Homan T."/>
            <person name="Horio T."/>
            <person name="Horiuchi H."/>
            <person name="James S."/>
            <person name="Jones M."/>
            <person name="Karaffa L."/>
            <person name="Karanyi Z."/>
            <person name="Kato M."/>
            <person name="Keller N."/>
            <person name="Kelly D.E."/>
            <person name="Kiel J.A."/>
            <person name="Kim J.M."/>
            <person name="van der Klei I.J."/>
            <person name="Klis F.M."/>
            <person name="Kovalchuk A."/>
            <person name="Krasevec N."/>
            <person name="Kubicek C.P."/>
            <person name="Liu B."/>
            <person name="Maccabe A."/>
            <person name="Meyer V."/>
            <person name="Mirabito P."/>
            <person name="Miskei M."/>
            <person name="Mos M."/>
            <person name="Mullins J."/>
            <person name="Nelson D.R."/>
            <person name="Nielsen J."/>
            <person name="Oakley B.R."/>
            <person name="Osmani S.A."/>
            <person name="Pakula T."/>
            <person name="Paszewski A."/>
            <person name="Paulsen I."/>
            <person name="Pilsyk S."/>
            <person name="Pocsi I."/>
            <person name="Punt P.J."/>
            <person name="Ram A.F."/>
            <person name="Ren Q."/>
            <person name="Robellet X."/>
            <person name="Robson G."/>
            <person name="Seiboth B."/>
            <person name="van Solingen P."/>
            <person name="Specht T."/>
            <person name="Sun J."/>
            <person name="Taheri-Talesh N."/>
            <person name="Takeshita N."/>
            <person name="Ussery D."/>
            <person name="vanKuyk P.A."/>
            <person name="Visser H."/>
            <person name="van de Vondervoort P.J."/>
            <person name="de Vries R.P."/>
            <person name="Walton J."/>
            <person name="Xiang X."/>
            <person name="Xiong Y."/>
            <person name="Zeng A.P."/>
            <person name="Brandt B.W."/>
            <person name="Cornell M.J."/>
            <person name="van den Hondel C.A."/>
            <person name="Visser J."/>
            <person name="Oliver S.G."/>
            <person name="Turner G."/>
        </authorList>
    </citation>
    <scope>GENOME REANNOTATION</scope>
    <source>
        <strain evidence="3">FGSC A4 / ATCC 38163 / CBS 112.46 / NRRL 194 / M139</strain>
    </source>
</reference>
<dbReference type="RefSeq" id="XP_664574.1">
    <property type="nucleotide sequence ID" value="XM_659482.1"/>
</dbReference>
<reference evidence="3" key="1">
    <citation type="journal article" date="2005" name="Nature">
        <title>Sequencing of Aspergillus nidulans and comparative analysis with A. fumigatus and A. oryzae.</title>
        <authorList>
            <person name="Galagan J.E."/>
            <person name="Calvo S.E."/>
            <person name="Cuomo C."/>
            <person name="Ma L.J."/>
            <person name="Wortman J.R."/>
            <person name="Batzoglou S."/>
            <person name="Lee S.I."/>
            <person name="Basturkmen M."/>
            <person name="Spevak C.C."/>
            <person name="Clutterbuck J."/>
            <person name="Kapitonov V."/>
            <person name="Jurka J."/>
            <person name="Scazzocchio C."/>
            <person name="Farman M."/>
            <person name="Butler J."/>
            <person name="Purcell S."/>
            <person name="Harris S."/>
            <person name="Braus G.H."/>
            <person name="Draht O."/>
            <person name="Busch S."/>
            <person name="D'Enfert C."/>
            <person name="Bouchier C."/>
            <person name="Goldman G.H."/>
            <person name="Bell-Pedersen D."/>
            <person name="Griffiths-Jones S."/>
            <person name="Doonan J.H."/>
            <person name="Yu J."/>
            <person name="Vienken K."/>
            <person name="Pain A."/>
            <person name="Freitag M."/>
            <person name="Selker E.U."/>
            <person name="Archer D.B."/>
            <person name="Penalva M.A."/>
            <person name="Oakley B.R."/>
            <person name="Momany M."/>
            <person name="Tanaka T."/>
            <person name="Kumagai T."/>
            <person name="Asai K."/>
            <person name="Machida M."/>
            <person name="Nierman W.C."/>
            <person name="Denning D.W."/>
            <person name="Caddick M."/>
            <person name="Hynes M."/>
            <person name="Paoletti M."/>
            <person name="Fischer R."/>
            <person name="Miller B."/>
            <person name="Dyer P."/>
            <person name="Sachs M.S."/>
            <person name="Osmani S.A."/>
            <person name="Birren B.W."/>
        </authorList>
    </citation>
    <scope>NUCLEOTIDE SEQUENCE [LARGE SCALE GENOMIC DNA]</scope>
    <source>
        <strain evidence="3">FGSC A4 / ATCC 38163 / CBS 112.46 / NRRL 194 / M139</strain>
    </source>
</reference>
<keyword evidence="3" id="KW-1185">Reference proteome</keyword>
<dbReference type="GeneID" id="2870445"/>
<evidence type="ECO:0000313" key="3">
    <source>
        <dbReference type="Proteomes" id="UP000000560"/>
    </source>
</evidence>
<evidence type="ECO:0000313" key="2">
    <source>
        <dbReference type="EMBL" id="CBF71860.1"/>
    </source>
</evidence>
<accession>C8V3F9</accession>
<accession>Q5AXL0</accession>
<dbReference type="AlphaFoldDB" id="Q5AXL0"/>
<dbReference type="InParanoid" id="Q5AXL0"/>
<dbReference type="Proteomes" id="UP000000560">
    <property type="component" value="Chromosome I"/>
</dbReference>
<keyword evidence="1" id="KW-0472">Membrane</keyword>
<gene>
    <name evidence="2" type="ORF">ANIA_06970</name>
</gene>
<sequence length="117" mass="13235">MGLLAPSMGLLPMLLHLLNIYTDIVVIVQIMLTLHVIGIKRDNRQQVLELLQDVDGIRVLDQSYNASCADHDLQLRDWLKEWPFADLPSNLVSNPNQVWLNTTAAFMPGMLPDHAHL</sequence>
<keyword evidence="1" id="KW-0812">Transmembrane</keyword>
<dbReference type="KEGG" id="ani:ANIA_06970"/>
<name>Q5AXL0_EMENI</name>
<organism evidence="2 3">
    <name type="scientific">Emericella nidulans (strain FGSC A4 / ATCC 38163 / CBS 112.46 / NRRL 194 / M139)</name>
    <name type="common">Aspergillus nidulans</name>
    <dbReference type="NCBI Taxonomy" id="227321"/>
    <lineage>
        <taxon>Eukaryota</taxon>
        <taxon>Fungi</taxon>
        <taxon>Dikarya</taxon>
        <taxon>Ascomycota</taxon>
        <taxon>Pezizomycotina</taxon>
        <taxon>Eurotiomycetes</taxon>
        <taxon>Eurotiomycetidae</taxon>
        <taxon>Eurotiales</taxon>
        <taxon>Aspergillaceae</taxon>
        <taxon>Aspergillus</taxon>
        <taxon>Aspergillus subgen. Nidulantes</taxon>
    </lineage>
</organism>